<dbReference type="Pfam" id="PF10276">
    <property type="entry name" value="zf-CHCC"/>
    <property type="match status" value="1"/>
</dbReference>
<keyword evidence="4 11" id="KW-0813">Transport</keyword>
<name>A0ABN8MFM3_9CNID</name>
<evidence type="ECO:0000256" key="1">
    <source>
        <dbReference type="ARBA" id="ARBA00003195"/>
    </source>
</evidence>
<evidence type="ECO:0000256" key="3">
    <source>
        <dbReference type="ARBA" id="ARBA00007291"/>
    </source>
</evidence>
<keyword evidence="9 11" id="KW-0496">Mitochondrion</keyword>
<evidence type="ECO:0000256" key="9">
    <source>
        <dbReference type="ARBA" id="ARBA00023128"/>
    </source>
</evidence>
<dbReference type="PANTHER" id="PTHR13156">
    <property type="entry name" value="NADH-UBIQUINONE OXIDOREDUCTASE 13 KD-A SUBUNIT"/>
    <property type="match status" value="1"/>
</dbReference>
<dbReference type="Proteomes" id="UP001159427">
    <property type="component" value="Unassembled WGS sequence"/>
</dbReference>
<proteinExistence type="inferred from homology"/>
<organism evidence="13 14">
    <name type="scientific">Porites evermanni</name>
    <dbReference type="NCBI Taxonomy" id="104178"/>
    <lineage>
        <taxon>Eukaryota</taxon>
        <taxon>Metazoa</taxon>
        <taxon>Cnidaria</taxon>
        <taxon>Anthozoa</taxon>
        <taxon>Hexacorallia</taxon>
        <taxon>Scleractinia</taxon>
        <taxon>Fungiina</taxon>
        <taxon>Poritidae</taxon>
        <taxon>Porites</taxon>
    </lineage>
</organism>
<dbReference type="InterPro" id="IPR019401">
    <property type="entry name" value="Znf_CHCC"/>
</dbReference>
<accession>A0ABN8MFM3</accession>
<keyword evidence="6 11" id="KW-0999">Mitochondrion inner membrane</keyword>
<sequence length="123" mass="13911">MAASLRLVCRRFVIRNNFRSVAALHSSVRNFATPDKVTHTGQVWDAGDYRMARFTDRTKEVNEKFAIDLVDEEPPIEVHARYVWCDGGGGALGHPKVYINLDQEGPHACGYCGLRYVMAHDHH</sequence>
<evidence type="ECO:0000256" key="7">
    <source>
        <dbReference type="ARBA" id="ARBA00022946"/>
    </source>
</evidence>
<keyword evidence="5 11" id="KW-0679">Respiratory chain</keyword>
<dbReference type="InterPro" id="IPR016668">
    <property type="entry name" value="NDUFS6"/>
</dbReference>
<evidence type="ECO:0000256" key="11">
    <source>
        <dbReference type="PIRNR" id="PIRNR016564"/>
    </source>
</evidence>
<keyword evidence="14" id="KW-1185">Reference proteome</keyword>
<evidence type="ECO:0000313" key="13">
    <source>
        <dbReference type="EMBL" id="CAH3026668.1"/>
    </source>
</evidence>
<evidence type="ECO:0000256" key="5">
    <source>
        <dbReference type="ARBA" id="ARBA00022660"/>
    </source>
</evidence>
<evidence type="ECO:0000256" key="8">
    <source>
        <dbReference type="ARBA" id="ARBA00022982"/>
    </source>
</evidence>
<comment type="caution">
    <text evidence="13">The sequence shown here is derived from an EMBL/GenBank/DDBJ whole genome shotgun (WGS) entry which is preliminary data.</text>
</comment>
<evidence type="ECO:0000256" key="10">
    <source>
        <dbReference type="ARBA" id="ARBA00023136"/>
    </source>
</evidence>
<comment type="subcellular location">
    <subcellularLocation>
        <location evidence="2">Mitochondrion inner membrane</location>
        <topology evidence="2">Peripheral membrane protein</topology>
        <orientation evidence="2">Matrix side</orientation>
    </subcellularLocation>
</comment>
<gene>
    <name evidence="13" type="ORF">PEVE_00029659</name>
</gene>
<keyword evidence="10 11" id="KW-0472">Membrane</keyword>
<dbReference type="PANTHER" id="PTHR13156:SF0">
    <property type="entry name" value="NADH DEHYDROGENASE [UBIQUINONE] IRON-SULFUR PROTEIN 6, MITOCHONDRIAL"/>
    <property type="match status" value="1"/>
</dbReference>
<dbReference type="PIRSF" id="PIRSF016564">
    <property type="entry name" value="CI-13KD-A"/>
    <property type="match status" value="1"/>
</dbReference>
<reference evidence="13 14" key="1">
    <citation type="submission" date="2022-05" db="EMBL/GenBank/DDBJ databases">
        <authorList>
            <consortium name="Genoscope - CEA"/>
            <person name="William W."/>
        </authorList>
    </citation>
    <scope>NUCLEOTIDE SEQUENCE [LARGE SCALE GENOMIC DNA]</scope>
</reference>
<dbReference type="EMBL" id="CALNXI010000416">
    <property type="protein sequence ID" value="CAH3026668.1"/>
    <property type="molecule type" value="Genomic_DNA"/>
</dbReference>
<protein>
    <recommendedName>
        <fullName evidence="11">NADH dehydrogenase [ubiquinone] iron-sulfur protein 6, mitochondrial</fullName>
    </recommendedName>
</protein>
<keyword evidence="8 11" id="KW-0249">Electron transport</keyword>
<comment type="function">
    <text evidence="1 11">Accessory subunit of the mitochondrial membrane respiratory chain NADH dehydrogenase (Complex I), that is believed not to be involved in catalysis. Complex I functions in the transfer of electrons from NADH to the respiratory chain. The immediate electron acceptor for the enzyme is believed to be ubiquinone.</text>
</comment>
<evidence type="ECO:0000256" key="6">
    <source>
        <dbReference type="ARBA" id="ARBA00022792"/>
    </source>
</evidence>
<keyword evidence="7" id="KW-0809">Transit peptide</keyword>
<evidence type="ECO:0000256" key="4">
    <source>
        <dbReference type="ARBA" id="ARBA00022448"/>
    </source>
</evidence>
<comment type="similarity">
    <text evidence="3 11">Belongs to the complex I NDUFS6 subunit family.</text>
</comment>
<evidence type="ECO:0000313" key="14">
    <source>
        <dbReference type="Proteomes" id="UP001159427"/>
    </source>
</evidence>
<dbReference type="Gene3D" id="2.60.260.40">
    <property type="entry name" value="q5lls5 like domains"/>
    <property type="match status" value="1"/>
</dbReference>
<evidence type="ECO:0000256" key="2">
    <source>
        <dbReference type="ARBA" id="ARBA00004443"/>
    </source>
</evidence>
<feature type="domain" description="Zinc finger CHCC-type" evidence="12">
    <location>
        <begin position="81"/>
        <end position="116"/>
    </location>
</feature>
<evidence type="ECO:0000259" key="12">
    <source>
        <dbReference type="Pfam" id="PF10276"/>
    </source>
</evidence>